<dbReference type="OrthoDB" id="9787920at2"/>
<dbReference type="InterPro" id="IPR000182">
    <property type="entry name" value="GNAT_dom"/>
</dbReference>
<dbReference type="GO" id="GO:0016747">
    <property type="term" value="F:acyltransferase activity, transferring groups other than amino-acyl groups"/>
    <property type="evidence" value="ECO:0007669"/>
    <property type="project" value="InterPro"/>
</dbReference>
<feature type="domain" description="N-acetyltransferase" evidence="1">
    <location>
        <begin position="1"/>
        <end position="141"/>
    </location>
</feature>
<dbReference type="Pfam" id="PF00583">
    <property type="entry name" value="Acetyltransf_1"/>
    <property type="match status" value="1"/>
</dbReference>
<accession>A0A1H5XPV8</accession>
<organism evidence="2 3">
    <name type="scientific">Vibrio hangzhouensis</name>
    <dbReference type="NCBI Taxonomy" id="462991"/>
    <lineage>
        <taxon>Bacteria</taxon>
        <taxon>Pseudomonadati</taxon>
        <taxon>Pseudomonadota</taxon>
        <taxon>Gammaproteobacteria</taxon>
        <taxon>Vibrionales</taxon>
        <taxon>Vibrionaceae</taxon>
        <taxon>Vibrio</taxon>
    </lineage>
</organism>
<dbReference type="Proteomes" id="UP000236721">
    <property type="component" value="Unassembled WGS sequence"/>
</dbReference>
<dbReference type="Gene3D" id="3.40.630.30">
    <property type="match status" value="1"/>
</dbReference>
<evidence type="ECO:0000259" key="1">
    <source>
        <dbReference type="PROSITE" id="PS51186"/>
    </source>
</evidence>
<dbReference type="RefSeq" id="WP_103880115.1">
    <property type="nucleotide sequence ID" value="NZ_FNVG01000007.1"/>
</dbReference>
<evidence type="ECO:0000313" key="3">
    <source>
        <dbReference type="Proteomes" id="UP000236721"/>
    </source>
</evidence>
<keyword evidence="2" id="KW-0808">Transferase</keyword>
<name>A0A1H5XPV8_9VIBR</name>
<gene>
    <name evidence="2" type="ORF">SAMN04488244_107147</name>
</gene>
<dbReference type="SUPFAM" id="SSF55729">
    <property type="entry name" value="Acyl-CoA N-acyltransferases (Nat)"/>
    <property type="match status" value="1"/>
</dbReference>
<dbReference type="EMBL" id="FNVG01000007">
    <property type="protein sequence ID" value="SEG13467.1"/>
    <property type="molecule type" value="Genomic_DNA"/>
</dbReference>
<keyword evidence="3" id="KW-1185">Reference proteome</keyword>
<proteinExistence type="predicted"/>
<dbReference type="AlphaFoldDB" id="A0A1H5XPV8"/>
<dbReference type="PROSITE" id="PS51186">
    <property type="entry name" value="GNAT"/>
    <property type="match status" value="1"/>
</dbReference>
<evidence type="ECO:0000313" key="2">
    <source>
        <dbReference type="EMBL" id="SEG13467.1"/>
    </source>
</evidence>
<sequence length="144" mass="16489">MLKIEFAKGGLDAKSQSELTAGLESHGQAQVAPPYQKDRFNWTVHNDNGELVAALTADLLWDWLYIDELWVDDRCRGTGMGTKLMLEAEHYATTHNLSGLWLWTQSWQAPMFYQKLGFVEFTRFDDFPAGYNRIGLRKALNTTK</sequence>
<reference evidence="3" key="1">
    <citation type="submission" date="2016-10" db="EMBL/GenBank/DDBJ databases">
        <authorList>
            <person name="Varghese N."/>
            <person name="Submissions S."/>
        </authorList>
    </citation>
    <scope>NUCLEOTIDE SEQUENCE [LARGE SCALE GENOMIC DNA]</scope>
    <source>
        <strain evidence="3">CGMCC 1.7062</strain>
    </source>
</reference>
<protein>
    <submittedName>
        <fullName evidence="2">Acetyltransferase (GNAT) family protein</fullName>
    </submittedName>
</protein>
<dbReference type="InterPro" id="IPR016181">
    <property type="entry name" value="Acyl_CoA_acyltransferase"/>
</dbReference>
<dbReference type="CDD" id="cd04301">
    <property type="entry name" value="NAT_SF"/>
    <property type="match status" value="1"/>
</dbReference>